<comment type="caution">
    <text evidence="1">The sequence shown here is derived from an EMBL/GenBank/DDBJ whole genome shotgun (WGS) entry which is preliminary data.</text>
</comment>
<name>A0A161YJF5_9GAMM</name>
<dbReference type="EMBL" id="AUXX01000045">
    <property type="protein sequence ID" value="KZN61370.1"/>
    <property type="molecule type" value="Genomic_DNA"/>
</dbReference>
<evidence type="ECO:0008006" key="3">
    <source>
        <dbReference type="Google" id="ProtNLM"/>
    </source>
</evidence>
<reference evidence="1 2" key="1">
    <citation type="submission" date="2013-07" db="EMBL/GenBank/DDBJ databases">
        <title>Comparative Genomic and Metabolomic Analysis of Twelve Strains of Pseudoalteromonas luteoviolacea.</title>
        <authorList>
            <person name="Vynne N.G."/>
            <person name="Mansson M."/>
            <person name="Gram L."/>
        </authorList>
    </citation>
    <scope>NUCLEOTIDE SEQUENCE [LARGE SCALE GENOMIC DNA]</scope>
    <source>
        <strain evidence="1 2">S4060-1</strain>
    </source>
</reference>
<dbReference type="RefSeq" id="WP_063382504.1">
    <property type="nucleotide sequence ID" value="NZ_AUXX01000045.1"/>
</dbReference>
<sequence length="220" mass="25882">MNMIETVLQALADINYPQQQAKTVQIRKISSVTYKLLTDHNIDNVLTYCEQLLSQRDWALSLIAYDWAFRVKRQYTPSTFDVFERWLFEYVVDWYDCDDFCTHAFGELLARHNELIAKTHAWATHPHFTVRRAMAVILIYPIKKIRCPTDAPMQAANLLLNDQHDLVQKGYGWMLKVLSQKSLNDVIEYLKSNHQHMPRVAFRYAIEKLDKQTRTALMSL</sequence>
<evidence type="ECO:0000313" key="1">
    <source>
        <dbReference type="EMBL" id="KZN61370.1"/>
    </source>
</evidence>
<accession>A0A161YJF5</accession>
<dbReference type="SUPFAM" id="SSF48371">
    <property type="entry name" value="ARM repeat"/>
    <property type="match status" value="1"/>
</dbReference>
<dbReference type="CDD" id="cd06561">
    <property type="entry name" value="AlkD_like"/>
    <property type="match status" value="1"/>
</dbReference>
<dbReference type="PANTHER" id="PTHR34070">
    <property type="entry name" value="ARMADILLO-TYPE FOLD"/>
    <property type="match status" value="1"/>
</dbReference>
<dbReference type="Pfam" id="PF08713">
    <property type="entry name" value="DNA_alkylation"/>
    <property type="match status" value="1"/>
</dbReference>
<proteinExistence type="predicted"/>
<dbReference type="AlphaFoldDB" id="A0A161YJF5"/>
<protein>
    <recommendedName>
        <fullName evidence="3">DNA alkylation repair enzyme</fullName>
    </recommendedName>
</protein>
<dbReference type="InterPro" id="IPR016024">
    <property type="entry name" value="ARM-type_fold"/>
</dbReference>
<evidence type="ECO:0000313" key="2">
    <source>
        <dbReference type="Proteomes" id="UP000076661"/>
    </source>
</evidence>
<organism evidence="1 2">
    <name type="scientific">Pseudoalteromonas luteoviolacea S4060-1</name>
    <dbReference type="NCBI Taxonomy" id="1365257"/>
    <lineage>
        <taxon>Bacteria</taxon>
        <taxon>Pseudomonadati</taxon>
        <taxon>Pseudomonadota</taxon>
        <taxon>Gammaproteobacteria</taxon>
        <taxon>Alteromonadales</taxon>
        <taxon>Pseudoalteromonadaceae</taxon>
        <taxon>Pseudoalteromonas</taxon>
    </lineage>
</organism>
<dbReference type="PATRIC" id="fig|1365257.3.peg.4255"/>
<dbReference type="Gene3D" id="1.25.10.90">
    <property type="match status" value="1"/>
</dbReference>
<dbReference type="PANTHER" id="PTHR34070:SF1">
    <property type="entry name" value="DNA ALKYLATION REPAIR PROTEIN"/>
    <property type="match status" value="1"/>
</dbReference>
<dbReference type="Proteomes" id="UP000076661">
    <property type="component" value="Unassembled WGS sequence"/>
</dbReference>
<gene>
    <name evidence="1" type="ORF">N478_04700</name>
</gene>
<dbReference type="InterPro" id="IPR014825">
    <property type="entry name" value="DNA_alkylation"/>
</dbReference>